<dbReference type="Proteomes" id="UP001652660">
    <property type="component" value="Chromosome 1e"/>
</dbReference>
<dbReference type="GeneID" id="113687909"/>
<organism evidence="1 2">
    <name type="scientific">Coffea arabica</name>
    <name type="common">Arabian coffee</name>
    <dbReference type="NCBI Taxonomy" id="13443"/>
    <lineage>
        <taxon>Eukaryota</taxon>
        <taxon>Viridiplantae</taxon>
        <taxon>Streptophyta</taxon>
        <taxon>Embryophyta</taxon>
        <taxon>Tracheophyta</taxon>
        <taxon>Spermatophyta</taxon>
        <taxon>Magnoliopsida</taxon>
        <taxon>eudicotyledons</taxon>
        <taxon>Gunneridae</taxon>
        <taxon>Pentapetalae</taxon>
        <taxon>asterids</taxon>
        <taxon>lamiids</taxon>
        <taxon>Gentianales</taxon>
        <taxon>Rubiaceae</taxon>
        <taxon>Ixoroideae</taxon>
        <taxon>Gardenieae complex</taxon>
        <taxon>Bertiereae - Coffeeae clade</taxon>
        <taxon>Coffeeae</taxon>
        <taxon>Coffea</taxon>
    </lineage>
</organism>
<reference evidence="2" key="2">
    <citation type="submission" date="2025-08" db="UniProtKB">
        <authorList>
            <consortium name="RefSeq"/>
        </authorList>
    </citation>
    <scope>IDENTIFICATION</scope>
    <source>
        <tissue evidence="2">Leaves</tissue>
    </source>
</reference>
<dbReference type="PANTHER" id="PTHR31293:SF12">
    <property type="entry name" value="RNI-LIKE SUPERFAMILY PROTEIN"/>
    <property type="match status" value="1"/>
</dbReference>
<dbReference type="InterPro" id="IPR055294">
    <property type="entry name" value="FBL60-like"/>
</dbReference>
<protein>
    <submittedName>
        <fullName evidence="2">F-box protein At5g38390</fullName>
    </submittedName>
</protein>
<accession>A0A6P6S5U7</accession>
<gene>
    <name evidence="2" type="primary">LOC113687909</name>
</gene>
<dbReference type="InterPro" id="IPR036047">
    <property type="entry name" value="F-box-like_dom_sf"/>
</dbReference>
<sequence length="153" mass="16838">MVDRISGLPDAILSHILSYLPTKLAAATSVLLLSTTWAYIFASVPNIDLQYWGITLEHVRFTMFINFGLRVILLRKLDISLMGAVGNRFSLQGIRIFSSNTMVDLKVNWPLLSGLESANFGLFLAKTQGATLDGMEIRRRGLCAEAYSGLPSA</sequence>
<proteinExistence type="predicted"/>
<evidence type="ECO:0000313" key="1">
    <source>
        <dbReference type="Proteomes" id="UP001652660"/>
    </source>
</evidence>
<reference evidence="1" key="1">
    <citation type="journal article" date="2025" name="Foods">
        <title>Unveiling the Microbial Signatures of Arabica Coffee Cherries: Insights into Ripeness Specific Diversity, Functional Traits, and Implications for Quality and Safety.</title>
        <authorList>
            <consortium name="RefSeq"/>
            <person name="Tenea G.N."/>
            <person name="Cifuentes V."/>
            <person name="Reyes P."/>
            <person name="Cevallos-Vallejos M."/>
        </authorList>
    </citation>
    <scope>NUCLEOTIDE SEQUENCE [LARGE SCALE GENOMIC DNA]</scope>
</reference>
<dbReference type="PANTHER" id="PTHR31293">
    <property type="entry name" value="RNI-LIKE SUPERFAMILY PROTEIN"/>
    <property type="match status" value="1"/>
</dbReference>
<evidence type="ECO:0000313" key="2">
    <source>
        <dbReference type="RefSeq" id="XP_027061241.2"/>
    </source>
</evidence>
<name>A0A6P6S5U7_COFAR</name>
<dbReference type="SUPFAM" id="SSF81383">
    <property type="entry name" value="F-box domain"/>
    <property type="match status" value="1"/>
</dbReference>
<keyword evidence="1" id="KW-1185">Reference proteome</keyword>
<dbReference type="AlphaFoldDB" id="A0A6P6S5U7"/>
<dbReference type="RefSeq" id="XP_027061241.2">
    <property type="nucleotide sequence ID" value="XM_027205440.2"/>
</dbReference>